<organism evidence="2 3">
    <name type="scientific">Glycomyces paridis</name>
    <dbReference type="NCBI Taxonomy" id="2126555"/>
    <lineage>
        <taxon>Bacteria</taxon>
        <taxon>Bacillati</taxon>
        <taxon>Actinomycetota</taxon>
        <taxon>Actinomycetes</taxon>
        <taxon>Glycomycetales</taxon>
        <taxon>Glycomycetaceae</taxon>
        <taxon>Glycomyces</taxon>
    </lineage>
</organism>
<name>A0A4S8P5B4_9ACTN</name>
<dbReference type="AlphaFoldDB" id="A0A4S8P5B4"/>
<protein>
    <submittedName>
        <fullName evidence="2">Uncharacterized protein</fullName>
    </submittedName>
</protein>
<evidence type="ECO:0000313" key="3">
    <source>
        <dbReference type="Proteomes" id="UP000305792"/>
    </source>
</evidence>
<feature type="region of interest" description="Disordered" evidence="1">
    <location>
        <begin position="25"/>
        <end position="48"/>
    </location>
</feature>
<comment type="caution">
    <text evidence="2">The sequence shown here is derived from an EMBL/GenBank/DDBJ whole genome shotgun (WGS) entry which is preliminary data.</text>
</comment>
<dbReference type="OrthoDB" id="9845013at2"/>
<dbReference type="Proteomes" id="UP000305792">
    <property type="component" value="Unassembled WGS sequence"/>
</dbReference>
<keyword evidence="3" id="KW-1185">Reference proteome</keyword>
<feature type="compositionally biased region" description="Gly residues" evidence="1">
    <location>
        <begin position="28"/>
        <end position="38"/>
    </location>
</feature>
<evidence type="ECO:0000256" key="1">
    <source>
        <dbReference type="SAM" id="MobiDB-lite"/>
    </source>
</evidence>
<evidence type="ECO:0000313" key="2">
    <source>
        <dbReference type="EMBL" id="THV24485.1"/>
    </source>
</evidence>
<dbReference type="RefSeq" id="WP_136531644.1">
    <property type="nucleotide sequence ID" value="NZ_STGX01000018.1"/>
</dbReference>
<proteinExistence type="predicted"/>
<gene>
    <name evidence="2" type="ORF">E9998_20945</name>
</gene>
<sequence length="150" mass="15640">MSEFADLLSRSAFALRLPQLMGSAVDGGDSGSGDGGHGAPSAPPDAAAAAEVTVPIAAAAASNQPNVGYRAVVFEKPHSDTVDGPDLVGSRRRVTVSCRLCPSVVRLLASGYGEMARRAEAAGWQYTPGRHLHDRAWCPRCRPNAEKAVD</sequence>
<reference evidence="2 3" key="1">
    <citation type="journal article" date="2018" name="Int. J. Syst. Evol. Microbiol.">
        <title>Glycomyces paridis sp. nov., isolated from the medicinal plant Paris polyphylla.</title>
        <authorList>
            <person name="Fang X.M."/>
            <person name="Bai J.L."/>
            <person name="Su J."/>
            <person name="Zhao L.L."/>
            <person name="Liu H.Y."/>
            <person name="Ma B.P."/>
            <person name="Zhang Y.Q."/>
            <person name="Yu L.Y."/>
        </authorList>
    </citation>
    <scope>NUCLEOTIDE SEQUENCE [LARGE SCALE GENOMIC DNA]</scope>
    <source>
        <strain evidence="2 3">CPCC 204357</strain>
    </source>
</reference>
<dbReference type="EMBL" id="STGX01000018">
    <property type="protein sequence ID" value="THV24485.1"/>
    <property type="molecule type" value="Genomic_DNA"/>
</dbReference>
<accession>A0A4S8P5B4</accession>